<feature type="compositionally biased region" description="Polar residues" evidence="1">
    <location>
        <begin position="47"/>
        <end position="56"/>
    </location>
</feature>
<dbReference type="HOGENOM" id="CLU_2588086_0_0_11"/>
<reference evidence="2" key="1">
    <citation type="journal article" date="2012" name="J. Bacteriol.">
        <title>Genome Sequence of Streptomyces auratus Strain AGR0001, a Phoslactomycin-Producing Actinomycete.</title>
        <authorList>
            <person name="Han X."/>
            <person name="Li M."/>
            <person name="Ding Z."/>
            <person name="Zhao J."/>
            <person name="Ji K."/>
            <person name="Wen M."/>
            <person name="Lu T."/>
        </authorList>
    </citation>
    <scope>NUCLEOTIDE SEQUENCE [LARGE SCALE GENOMIC DNA]</scope>
    <source>
        <strain evidence="2">AGR0001</strain>
    </source>
</reference>
<evidence type="ECO:0000256" key="1">
    <source>
        <dbReference type="SAM" id="MobiDB-lite"/>
    </source>
</evidence>
<name>J1RVM4_9ACTN</name>
<comment type="caution">
    <text evidence="2">The sequence shown here is derived from an EMBL/GenBank/DDBJ whole genome shotgun (WGS) entry which is preliminary data.</text>
</comment>
<organism evidence="2">
    <name type="scientific">Streptomyces auratus AGR0001</name>
    <dbReference type="NCBI Taxonomy" id="1160718"/>
    <lineage>
        <taxon>Bacteria</taxon>
        <taxon>Bacillati</taxon>
        <taxon>Actinomycetota</taxon>
        <taxon>Actinomycetes</taxon>
        <taxon>Kitasatosporales</taxon>
        <taxon>Streptomycetaceae</taxon>
        <taxon>Streptomyces</taxon>
    </lineage>
</organism>
<proteinExistence type="predicted"/>
<dbReference type="EMBL" id="AJGV01000214">
    <property type="protein sequence ID" value="EJJ02587.1"/>
    <property type="molecule type" value="Genomic_DNA"/>
</dbReference>
<gene>
    <name evidence="2" type="ORF">SU9_32858</name>
</gene>
<dbReference type="AlphaFoldDB" id="J1RVM4"/>
<protein>
    <recommendedName>
        <fullName evidence="3">Polymerase nucleotidyl transferase domain-containing protein</fullName>
    </recommendedName>
</protein>
<evidence type="ECO:0000313" key="2">
    <source>
        <dbReference type="EMBL" id="EJJ02587.1"/>
    </source>
</evidence>
<sequence length="80" mass="8830">MHVYGSYTRGALEPADVDVSITHHVDKDFSKEVVGAIMDGRDPMASTRAQGQQTRHTVPVQPGRRPLKERHRADPAVAAR</sequence>
<evidence type="ECO:0008006" key="3">
    <source>
        <dbReference type="Google" id="ProtNLM"/>
    </source>
</evidence>
<accession>J1RVM4</accession>
<feature type="region of interest" description="Disordered" evidence="1">
    <location>
        <begin position="42"/>
        <end position="80"/>
    </location>
</feature>